<evidence type="ECO:0000259" key="2">
    <source>
        <dbReference type="SMART" id="SM01080"/>
    </source>
</evidence>
<reference evidence="3 4" key="1">
    <citation type="journal article" date="2020" name="ISME J.">
        <title>Comparative genomics reveals insights into cyanobacterial evolution and habitat adaptation.</title>
        <authorList>
            <person name="Chen M.Y."/>
            <person name="Teng W.K."/>
            <person name="Zhao L."/>
            <person name="Hu C.X."/>
            <person name="Zhou Y.K."/>
            <person name="Han B.P."/>
            <person name="Song L.R."/>
            <person name="Shu W.S."/>
        </authorList>
    </citation>
    <scope>NUCLEOTIDE SEQUENCE [LARGE SCALE GENOMIC DNA]</scope>
    <source>
        <strain evidence="3 4">FACHB-288</strain>
    </source>
</reference>
<evidence type="ECO:0000313" key="4">
    <source>
        <dbReference type="Proteomes" id="UP000658514"/>
    </source>
</evidence>
<comment type="caution">
    <text evidence="3">The sequence shown here is derived from an EMBL/GenBank/DDBJ whole genome shotgun (WGS) entry which is preliminary data.</text>
</comment>
<feature type="transmembrane region" description="Helical" evidence="1">
    <location>
        <begin position="750"/>
        <end position="770"/>
    </location>
</feature>
<dbReference type="EMBL" id="JACJQH010000031">
    <property type="protein sequence ID" value="MBD2197675.1"/>
    <property type="molecule type" value="Genomic_DNA"/>
</dbReference>
<protein>
    <submittedName>
        <fullName evidence="3">CHASE2 domain-containing protein</fullName>
    </submittedName>
</protein>
<keyword evidence="1" id="KW-1133">Transmembrane helix</keyword>
<dbReference type="Gene3D" id="3.40.50.300">
    <property type="entry name" value="P-loop containing nucleotide triphosphate hydrolases"/>
    <property type="match status" value="1"/>
</dbReference>
<feature type="transmembrane region" description="Helical" evidence="1">
    <location>
        <begin position="694"/>
        <end position="711"/>
    </location>
</feature>
<dbReference type="Proteomes" id="UP000658514">
    <property type="component" value="Unassembled WGS sequence"/>
</dbReference>
<organism evidence="3 4">
    <name type="scientific">Calothrix parietina FACHB-288</name>
    <dbReference type="NCBI Taxonomy" id="2692896"/>
    <lineage>
        <taxon>Bacteria</taxon>
        <taxon>Bacillati</taxon>
        <taxon>Cyanobacteriota</taxon>
        <taxon>Cyanophyceae</taxon>
        <taxon>Nostocales</taxon>
        <taxon>Calotrichaceae</taxon>
        <taxon>Calothrix</taxon>
    </lineage>
</organism>
<proteinExistence type="predicted"/>
<dbReference type="RefSeq" id="WP_190543339.1">
    <property type="nucleotide sequence ID" value="NZ_CAWPNO010000064.1"/>
</dbReference>
<keyword evidence="4" id="KW-1185">Reference proteome</keyword>
<keyword evidence="1" id="KW-0472">Membrane</keyword>
<dbReference type="Pfam" id="PF14516">
    <property type="entry name" value="AAA_35"/>
    <property type="match status" value="1"/>
</dbReference>
<keyword evidence="1" id="KW-0812">Transmembrane</keyword>
<dbReference type="InterPro" id="IPR027417">
    <property type="entry name" value="P-loop_NTPase"/>
</dbReference>
<dbReference type="Pfam" id="PF05226">
    <property type="entry name" value="CHASE2"/>
    <property type="match status" value="1"/>
</dbReference>
<feature type="transmembrane region" description="Helical" evidence="1">
    <location>
        <begin position="723"/>
        <end position="744"/>
    </location>
</feature>
<dbReference type="SUPFAM" id="SSF52540">
    <property type="entry name" value="P-loop containing nucleoside triphosphate hydrolases"/>
    <property type="match status" value="1"/>
</dbReference>
<evidence type="ECO:0000256" key="1">
    <source>
        <dbReference type="SAM" id="Phobius"/>
    </source>
</evidence>
<feature type="domain" description="CHASE2" evidence="2">
    <location>
        <begin position="398"/>
        <end position="707"/>
    </location>
</feature>
<dbReference type="SMART" id="SM01080">
    <property type="entry name" value="CHASE2"/>
    <property type="match status" value="1"/>
</dbReference>
<name>A0ABR8ACC5_9CYAN</name>
<dbReference type="InterPro" id="IPR007890">
    <property type="entry name" value="CHASE2"/>
</dbReference>
<accession>A0ABR8ACC5</accession>
<sequence length="778" mass="87704">MSPELNSPYQYQVGGSLPPDASTYVLRQADSELYQALLAGEYCYVLNSRQMGKSSLRIQTMYKLQAENIVCGEIELSGIGSQEITASQWYGGIIQELISGFELRVNRRSWLREQDDLSPVQKLGEFIEKILLVQIKENIVIFIDEIDSVLSLSFATDEFFGLIRNCYEKRASKPEYNRLTFALLGVATPSELIQDEYATPFNIGRAIELKGFQLHECAVLAAGLAGRISNPQAVLKEILYWTGGQPFLTQKLCWLISQESELQTPQSVKRLVQQRLIENWESQDEPEHLRTIRDRILRNNCASEKLLLLYKKILRQGKIPAKNCYEHLELRLSGLVTQQQGNLVVKNPIYASVFNRNWVEQQLLAFEETRTSIPPWTAILASLAIACLAIGVRSLGFLEAWEMGAFDHLLRQRPQEEPDKRLLLVTITEEDVQSQPLKERGSASLSDRSLAQIVSKLEQYGAQAIGLDIYREIPVGGDYGELAKSMGNSDRFFAICKYQIPKVPGVFPPPEIPPHRQGFNNVLLDRDRVIRRNLLAVGNASPCQSNYAFSWVLATRYLAERGIQIEFTPDNYLKLGKAVFKTLEKNTGGYHNINPSGHQVLLNYRASSDIAVKISLQELLKNQFNPDLVKNRIVLIGTTAPSFNDDSWLTPYSSRWSVQTMSGVEIQAHMVSQILSTVLDHRPLIWTLPEYGEVIWIFAWSLIGGFLAWYLQFSSAYIKRIPLLIILPGGIALAILYSICWVLLVVQAAWLPLIPAGLVLVGSIGSLVVYKTYSSKNN</sequence>
<evidence type="ECO:0000313" key="3">
    <source>
        <dbReference type="EMBL" id="MBD2197675.1"/>
    </source>
</evidence>
<gene>
    <name evidence="3" type="ORF">H6G24_19555</name>
</gene>